<dbReference type="EMBL" id="NCTK01000002">
    <property type="protein sequence ID" value="OYQ10155.1"/>
    <property type="molecule type" value="Genomic_DNA"/>
</dbReference>
<dbReference type="InterPro" id="IPR009241">
    <property type="entry name" value="HigB-like"/>
</dbReference>
<dbReference type="AlphaFoldDB" id="A0AAP7ZJE1"/>
<evidence type="ECO:0000313" key="2">
    <source>
        <dbReference type="Proteomes" id="UP000216164"/>
    </source>
</evidence>
<dbReference type="Pfam" id="PF05973">
    <property type="entry name" value="Gp49"/>
    <property type="match status" value="1"/>
</dbReference>
<accession>A0AAP7ZJE1</accession>
<dbReference type="Proteomes" id="UP000216164">
    <property type="component" value="Unassembled WGS sequence"/>
</dbReference>
<evidence type="ECO:0000313" key="1">
    <source>
        <dbReference type="EMBL" id="OYQ10155.1"/>
    </source>
</evidence>
<gene>
    <name evidence="1" type="ORF">B7R77_25715</name>
</gene>
<comment type="caution">
    <text evidence="1">The sequence shown here is derived from an EMBL/GenBank/DDBJ whole genome shotgun (WGS) entry which is preliminary data.</text>
</comment>
<sequence>MRVAAVIQDAWTIYELLNARDEGVLADLGADAGRCVAFLEHAAKHGPEVFAQNRTHHVRDDPKIWQFDVTGTLRLLYFYDAGRVIVLAKLFCKAGGKSGKTPRSLIKAAQSAYTDYLVAKENGTLEIVEGDDDEDQ</sequence>
<name>A0AAP7ZJE1_RALSL</name>
<organism evidence="1 2">
    <name type="scientific">Ralstonia solanacearum K60</name>
    <dbReference type="NCBI Taxonomy" id="1091042"/>
    <lineage>
        <taxon>Bacteria</taxon>
        <taxon>Pseudomonadati</taxon>
        <taxon>Pseudomonadota</taxon>
        <taxon>Betaproteobacteria</taxon>
        <taxon>Burkholderiales</taxon>
        <taxon>Burkholderiaceae</taxon>
        <taxon>Ralstonia</taxon>
        <taxon>Ralstonia solanacearum species complex</taxon>
    </lineage>
</organism>
<protein>
    <submittedName>
        <fullName evidence="1">Uncharacterized protein</fullName>
    </submittedName>
</protein>
<proteinExistence type="predicted"/>
<reference evidence="1 2" key="1">
    <citation type="submission" date="2017-04" db="EMBL/GenBank/DDBJ databases">
        <title>Genome Announcement: Closed genomes of Ralstonia solanacearum strains K60, UW551, and UW700.</title>
        <authorList>
            <person name="Hayes M."/>
            <person name="Macintyre A.M."/>
            <person name="Allen C."/>
        </authorList>
    </citation>
    <scope>NUCLEOTIDE SEQUENCE [LARGE SCALE GENOMIC DNA]</scope>
    <source>
        <strain evidence="1 2">UW25</strain>
    </source>
</reference>